<dbReference type="PANTHER" id="PTHR12652">
    <property type="entry name" value="PEROXISOMAL BIOGENESIS FACTOR 11"/>
    <property type="match status" value="1"/>
</dbReference>
<gene>
    <name evidence="5" type="ORF">ACHHYP_12513</name>
</gene>
<evidence type="ECO:0000256" key="4">
    <source>
        <dbReference type="ARBA" id="ARBA00046271"/>
    </source>
</evidence>
<keyword evidence="3" id="KW-0576">Peroxisome</keyword>
<dbReference type="Pfam" id="PF05648">
    <property type="entry name" value="PEX11"/>
    <property type="match status" value="1"/>
</dbReference>
<evidence type="ECO:0000256" key="3">
    <source>
        <dbReference type="ARBA" id="ARBA00023140"/>
    </source>
</evidence>
<evidence type="ECO:0008006" key="7">
    <source>
        <dbReference type="Google" id="ProtNLM"/>
    </source>
</evidence>
<protein>
    <recommendedName>
        <fullName evidence="7">Peroxisomal biogenesis factor 11</fullName>
    </recommendedName>
</protein>
<evidence type="ECO:0000256" key="1">
    <source>
        <dbReference type="ARBA" id="ARBA00022593"/>
    </source>
</evidence>
<dbReference type="STRING" id="1202772.A0A1V9YGS8"/>
<accession>A0A1V9YGS8</accession>
<reference evidence="5 6" key="1">
    <citation type="journal article" date="2014" name="Genome Biol. Evol.">
        <title>The secreted proteins of Achlya hypogyna and Thraustotheca clavata identify the ancestral oomycete secretome and reveal gene acquisitions by horizontal gene transfer.</title>
        <authorList>
            <person name="Misner I."/>
            <person name="Blouin N."/>
            <person name="Leonard G."/>
            <person name="Richards T.A."/>
            <person name="Lane C.E."/>
        </authorList>
    </citation>
    <scope>NUCLEOTIDE SEQUENCE [LARGE SCALE GENOMIC DNA]</scope>
    <source>
        <strain evidence="5 6">ATCC 48635</strain>
    </source>
</reference>
<dbReference type="Proteomes" id="UP000243579">
    <property type="component" value="Unassembled WGS sequence"/>
</dbReference>
<dbReference type="AlphaFoldDB" id="A0A1V9YGS8"/>
<dbReference type="OrthoDB" id="411017at2759"/>
<evidence type="ECO:0000313" key="6">
    <source>
        <dbReference type="Proteomes" id="UP000243579"/>
    </source>
</evidence>
<keyword evidence="2" id="KW-0472">Membrane</keyword>
<keyword evidence="1" id="KW-0962">Peroxisome biogenesis</keyword>
<comment type="subcellular location">
    <subcellularLocation>
        <location evidence="4">Peroxisome membrane</location>
    </subcellularLocation>
</comment>
<keyword evidence="6" id="KW-1185">Reference proteome</keyword>
<comment type="caution">
    <text evidence="5">The sequence shown here is derived from an EMBL/GenBank/DDBJ whole genome shotgun (WGS) entry which is preliminary data.</text>
</comment>
<dbReference type="GO" id="GO:0005778">
    <property type="term" value="C:peroxisomal membrane"/>
    <property type="evidence" value="ECO:0007669"/>
    <property type="project" value="UniProtKB-SubCell"/>
</dbReference>
<sequence length="244" mass="26277">MAATLLKLSNDLEGRDKLTKLCQYSTRALAYWILTADPKSPLGQQLSALFKASQAARKAFRVGKSFNYPAKITATLENKKGLVPYQRNLQLVQDIGMGTFFVFDNAAFFGASKVLNVDAGEAAKRGGYFWFCANVAGFILAYEALKTETDKETELHNALAAGTADGSLTPEAATNLLSEIDATQTARWKKTLALLKTTCDLIVSSNTAGVRLPERILGSKLNDGIVGVVGCVSASVVLYNCVHK</sequence>
<dbReference type="EMBL" id="JNBR01001829">
    <property type="protein sequence ID" value="OQR84945.1"/>
    <property type="molecule type" value="Genomic_DNA"/>
</dbReference>
<evidence type="ECO:0000313" key="5">
    <source>
        <dbReference type="EMBL" id="OQR84945.1"/>
    </source>
</evidence>
<proteinExistence type="predicted"/>
<dbReference type="InterPro" id="IPR008733">
    <property type="entry name" value="PEX11"/>
</dbReference>
<evidence type="ECO:0000256" key="2">
    <source>
        <dbReference type="ARBA" id="ARBA00023136"/>
    </source>
</evidence>
<dbReference type="GO" id="GO:0016559">
    <property type="term" value="P:peroxisome fission"/>
    <property type="evidence" value="ECO:0007669"/>
    <property type="project" value="InterPro"/>
</dbReference>
<organism evidence="5 6">
    <name type="scientific">Achlya hypogyna</name>
    <name type="common">Oomycete</name>
    <name type="synonym">Protoachlya hypogyna</name>
    <dbReference type="NCBI Taxonomy" id="1202772"/>
    <lineage>
        <taxon>Eukaryota</taxon>
        <taxon>Sar</taxon>
        <taxon>Stramenopiles</taxon>
        <taxon>Oomycota</taxon>
        <taxon>Saprolegniomycetes</taxon>
        <taxon>Saprolegniales</taxon>
        <taxon>Achlyaceae</taxon>
        <taxon>Achlya</taxon>
    </lineage>
</organism>
<dbReference type="PANTHER" id="PTHR12652:SF50">
    <property type="entry name" value="PEROXIN 11"/>
    <property type="match status" value="1"/>
</dbReference>
<name>A0A1V9YGS8_ACHHY</name>